<evidence type="ECO:0000313" key="1">
    <source>
        <dbReference type="EMBL" id="KRL11908.1"/>
    </source>
</evidence>
<dbReference type="AlphaFoldDB" id="A0A0R1N0R7"/>
<organism evidence="1 2">
    <name type="scientific">Schleiferilactobacillus perolens DSM 12744</name>
    <dbReference type="NCBI Taxonomy" id="1423792"/>
    <lineage>
        <taxon>Bacteria</taxon>
        <taxon>Bacillati</taxon>
        <taxon>Bacillota</taxon>
        <taxon>Bacilli</taxon>
        <taxon>Lactobacillales</taxon>
        <taxon>Lactobacillaceae</taxon>
        <taxon>Schleiferilactobacillus</taxon>
    </lineage>
</organism>
<dbReference type="EMBL" id="AZEC01000010">
    <property type="protein sequence ID" value="KRL11908.1"/>
    <property type="molecule type" value="Genomic_DNA"/>
</dbReference>
<dbReference type="Proteomes" id="UP000051330">
    <property type="component" value="Unassembled WGS sequence"/>
</dbReference>
<gene>
    <name evidence="1" type="ORF">FD09_GL000516</name>
</gene>
<protein>
    <submittedName>
        <fullName evidence="1">Uncharacterized protein</fullName>
    </submittedName>
</protein>
<proteinExistence type="predicted"/>
<reference evidence="1 2" key="1">
    <citation type="journal article" date="2015" name="Genome Announc.">
        <title>Expanding the biotechnology potential of lactobacilli through comparative genomics of 213 strains and associated genera.</title>
        <authorList>
            <person name="Sun Z."/>
            <person name="Harris H.M."/>
            <person name="McCann A."/>
            <person name="Guo C."/>
            <person name="Argimon S."/>
            <person name="Zhang W."/>
            <person name="Yang X."/>
            <person name="Jeffery I.B."/>
            <person name="Cooney J.C."/>
            <person name="Kagawa T.F."/>
            <person name="Liu W."/>
            <person name="Song Y."/>
            <person name="Salvetti E."/>
            <person name="Wrobel A."/>
            <person name="Rasinkangas P."/>
            <person name="Parkhill J."/>
            <person name="Rea M.C."/>
            <person name="O'Sullivan O."/>
            <person name="Ritari J."/>
            <person name="Douillard F.P."/>
            <person name="Paul Ross R."/>
            <person name="Yang R."/>
            <person name="Briner A.E."/>
            <person name="Felis G.E."/>
            <person name="de Vos W.M."/>
            <person name="Barrangou R."/>
            <person name="Klaenhammer T.R."/>
            <person name="Caufield P.W."/>
            <person name="Cui Y."/>
            <person name="Zhang H."/>
            <person name="O'Toole P.W."/>
        </authorList>
    </citation>
    <scope>NUCLEOTIDE SEQUENCE [LARGE SCALE GENOMIC DNA]</scope>
    <source>
        <strain evidence="1 2">DSM 12744</strain>
    </source>
</reference>
<dbReference type="PATRIC" id="fig|1423792.3.peg.525"/>
<keyword evidence="2" id="KW-1185">Reference proteome</keyword>
<accession>A0A0R1N0R7</accession>
<sequence>MDPKYAAKDKFHALDKEVATISTKVDGQFNTLNVKLDGEFNAMREHMNAQFSDLESRQTKWQSL</sequence>
<evidence type="ECO:0000313" key="2">
    <source>
        <dbReference type="Proteomes" id="UP000051330"/>
    </source>
</evidence>
<comment type="caution">
    <text evidence="1">The sequence shown here is derived from an EMBL/GenBank/DDBJ whole genome shotgun (WGS) entry which is preliminary data.</text>
</comment>
<dbReference type="RefSeq" id="WP_057821209.1">
    <property type="nucleotide sequence ID" value="NZ_AZEC01000010.1"/>
</dbReference>
<name>A0A0R1N0R7_9LACO</name>